<protein>
    <submittedName>
        <fullName evidence="1">ZPC domain containing protein 4</fullName>
    </submittedName>
</protein>
<accession>A0A1A8L8R3</accession>
<sequence>PAIILRCRLELNLIRIFPQMFHRLPAEQLRLTFPAPNPGRTPPDSAGAVLLPSGQQTHYLYHLLPG</sequence>
<feature type="non-terminal residue" evidence="1">
    <location>
        <position position="66"/>
    </location>
</feature>
<reference evidence="1" key="2">
    <citation type="submission" date="2016-06" db="EMBL/GenBank/DDBJ databases">
        <title>The genome of a short-lived fish provides insights into sex chromosome evolution and the genetic control of aging.</title>
        <authorList>
            <person name="Reichwald K."/>
            <person name="Felder M."/>
            <person name="Petzold A."/>
            <person name="Koch P."/>
            <person name="Groth M."/>
            <person name="Platzer M."/>
        </authorList>
    </citation>
    <scope>NUCLEOTIDE SEQUENCE</scope>
    <source>
        <tissue evidence="1">Brain</tissue>
    </source>
</reference>
<feature type="non-terminal residue" evidence="1">
    <location>
        <position position="1"/>
    </location>
</feature>
<gene>
    <name evidence="1" type="primary">OLA.18</name>
</gene>
<organism evidence="1">
    <name type="scientific">Nothobranchius pienaari</name>
    <dbReference type="NCBI Taxonomy" id="704102"/>
    <lineage>
        <taxon>Eukaryota</taxon>
        <taxon>Metazoa</taxon>
        <taxon>Chordata</taxon>
        <taxon>Craniata</taxon>
        <taxon>Vertebrata</taxon>
        <taxon>Euteleostomi</taxon>
        <taxon>Actinopterygii</taxon>
        <taxon>Neopterygii</taxon>
        <taxon>Teleostei</taxon>
        <taxon>Neoteleostei</taxon>
        <taxon>Acanthomorphata</taxon>
        <taxon>Ovalentaria</taxon>
        <taxon>Atherinomorphae</taxon>
        <taxon>Cyprinodontiformes</taxon>
        <taxon>Nothobranchiidae</taxon>
        <taxon>Nothobranchius</taxon>
    </lineage>
</organism>
<dbReference type="EMBL" id="HAEF01003389">
    <property type="protein sequence ID" value="SBR40771.1"/>
    <property type="molecule type" value="Transcribed_RNA"/>
</dbReference>
<dbReference type="AlphaFoldDB" id="A0A1A8L8R3"/>
<evidence type="ECO:0000313" key="1">
    <source>
        <dbReference type="EMBL" id="SBR40771.1"/>
    </source>
</evidence>
<reference evidence="1" key="1">
    <citation type="submission" date="2016-05" db="EMBL/GenBank/DDBJ databases">
        <authorList>
            <person name="Lavstsen T."/>
            <person name="Jespersen J.S."/>
        </authorList>
    </citation>
    <scope>NUCLEOTIDE SEQUENCE</scope>
    <source>
        <tissue evidence="1">Brain</tissue>
    </source>
</reference>
<proteinExistence type="predicted"/>
<name>A0A1A8L8R3_9TELE</name>